<protein>
    <submittedName>
        <fullName evidence="5">Peptidase M16</fullName>
    </submittedName>
</protein>
<comment type="cofactor">
    <cofactor evidence="1">
        <name>Zn(2+)</name>
        <dbReference type="ChEBI" id="CHEBI:29105"/>
    </cofactor>
</comment>
<dbReference type="InterPro" id="IPR011765">
    <property type="entry name" value="Pept_M16_N"/>
</dbReference>
<dbReference type="InterPro" id="IPR011249">
    <property type="entry name" value="Metalloenz_LuxS/M16"/>
</dbReference>
<evidence type="ECO:0000313" key="6">
    <source>
        <dbReference type="Proteomes" id="UP000254326"/>
    </source>
</evidence>
<evidence type="ECO:0000313" key="5">
    <source>
        <dbReference type="EMBL" id="RDL42895.1"/>
    </source>
</evidence>
<proteinExistence type="inferred from homology"/>
<dbReference type="InterPro" id="IPR013578">
    <property type="entry name" value="Peptidase_M16C_assoc"/>
</dbReference>
<name>A0A370U533_9GAMM</name>
<dbReference type="Proteomes" id="UP000254326">
    <property type="component" value="Unassembled WGS sequence"/>
</dbReference>
<dbReference type="AlphaFoldDB" id="A0A370U533"/>
<accession>A0A370U533</accession>
<dbReference type="GO" id="GO:0046872">
    <property type="term" value="F:metal ion binding"/>
    <property type="evidence" value="ECO:0007669"/>
    <property type="project" value="InterPro"/>
</dbReference>
<comment type="similarity">
    <text evidence="2 3">Belongs to the peptidase M16 family.</text>
</comment>
<sequence length="975" mass="108069">MTVNNAHHPAFRAIRSEFVDALNVTVQEYEHVVTGAKHFHIASENDENVFLVGLKTVPTDSCGVAHILEHTVLCGSERFPVRDPFFMMIRRSLNTFMNAFTSSDWTAYPFASKNKKDFRNLLDVYLDAVFFSRLDPLDFSQEGHRLEFAEPNNPESELTYKGVVFNEMKGAMSSTTSVLWQAVTKYLFPSNTYHFNSGGEPTDIPDLSYDDLMAFYRKHYHPSNAVFMTFGDIPAEELQAEFETKVLSRFDRLEDKDRVSVPNAKRYFSPVRVEEGYAADEAKEDGSHVVMGWLLGESIDLSQQFEASLLSSVLLDNSASPLRRALENSDLGASPSPLCGLEDSNKEMSFMCGLEGVRRENAPQVEALILSTLENVAEQGVDQDMVEAMLHQLELSQREIGGDSYPYGLQLILSALSTAVHSGDVIAQLDLDPVIERMRNKVREPDYIPNLVKGLLLSNAHRITLTLSPDEALESLRNQAEKDRLSTIKAALSDEQKQYIVERSQALKARQEQVDDMSLLPKVGMEDVPAKIPEYDSEVLEASLPVTFYPQGTNGLVYQQLVVDLPKLTDEETRVLPFYTSLLTELGVGEHDYLAVQSRQAQVCGGISAYSSIRTEIIDKQRVNGYFVLSSKALVPNAQDMTQLMADTFVAARFDEISRIKELVAQRRARRESSITGQGHVLAMSAATSGMSGLAAQQEAWGGMTGIRSLIALDDALKQGDEALETLRQTLESIHAKMQATSKRLLLVAEPHHKESLLTVVAPVWTAVENHEQVTTFSLPAVDDTVKQAWVTATQVNFCSKAFKAVAGEHPDVAPLTVLGGFLRNGFLHRAIREQGGAYGGGATFDGSSGAFRFFSYRDPRLLETLSDFDASIEWLLTNDHSEDALEEAVLGVIGAMDKPGSPAGEAQSDFFLQLHGRTKAYREEFRARVLSVTLDDLKRVATLYLTKENENTAMVTAGSNKELLSQAGFEICTL</sequence>
<evidence type="ECO:0000256" key="3">
    <source>
        <dbReference type="RuleBase" id="RU004447"/>
    </source>
</evidence>
<dbReference type="SUPFAM" id="SSF63411">
    <property type="entry name" value="LuxS/MPP-like metallohydrolase"/>
    <property type="match status" value="4"/>
</dbReference>
<gene>
    <name evidence="5" type="ORF">DN730_17010</name>
</gene>
<dbReference type="Pfam" id="PF22516">
    <property type="entry name" value="PreP_C"/>
    <property type="match status" value="1"/>
</dbReference>
<dbReference type="FunFam" id="3.30.830.10:FF:000034">
    <property type="entry name" value="presequence protease 1, chloroplastic/mitochondrial"/>
    <property type="match status" value="1"/>
</dbReference>
<evidence type="ECO:0000256" key="1">
    <source>
        <dbReference type="ARBA" id="ARBA00001947"/>
    </source>
</evidence>
<dbReference type="PANTHER" id="PTHR43016">
    <property type="entry name" value="PRESEQUENCE PROTEASE"/>
    <property type="match status" value="1"/>
</dbReference>
<dbReference type="InterPro" id="IPR007863">
    <property type="entry name" value="Peptidase_M16_C"/>
</dbReference>
<reference evidence="5 6" key="1">
    <citation type="submission" date="2018-06" db="EMBL/GenBank/DDBJ databases">
        <title>Marinomonas sp. YLB-05 draft genome sequence.</title>
        <authorList>
            <person name="Yu L."/>
            <person name="Tang X."/>
        </authorList>
    </citation>
    <scope>NUCLEOTIDE SEQUENCE [LARGE SCALE GENOMIC DNA]</scope>
    <source>
        <strain evidence="5 6">YLB-05</strain>
    </source>
</reference>
<dbReference type="Pfam" id="PF00675">
    <property type="entry name" value="Peptidase_M16"/>
    <property type="match status" value="1"/>
</dbReference>
<dbReference type="PROSITE" id="PS00143">
    <property type="entry name" value="INSULINASE"/>
    <property type="match status" value="1"/>
</dbReference>
<organism evidence="5 6">
    <name type="scientific">Marinomonas piezotolerans</name>
    <dbReference type="NCBI Taxonomy" id="2213058"/>
    <lineage>
        <taxon>Bacteria</taxon>
        <taxon>Pseudomonadati</taxon>
        <taxon>Pseudomonadota</taxon>
        <taxon>Gammaproteobacteria</taxon>
        <taxon>Oceanospirillales</taxon>
        <taxon>Oceanospirillaceae</taxon>
        <taxon>Marinomonas</taxon>
    </lineage>
</organism>
<dbReference type="Pfam" id="PF05193">
    <property type="entry name" value="Peptidase_M16_C"/>
    <property type="match status" value="1"/>
</dbReference>
<dbReference type="RefSeq" id="WP_115469348.1">
    <property type="nucleotide sequence ID" value="NZ_QKRA01000012.1"/>
</dbReference>
<dbReference type="InterPro" id="IPR001431">
    <property type="entry name" value="Pept_M16_Zn_BS"/>
</dbReference>
<dbReference type="GO" id="GO:0004222">
    <property type="term" value="F:metalloendopeptidase activity"/>
    <property type="evidence" value="ECO:0007669"/>
    <property type="project" value="InterPro"/>
</dbReference>
<evidence type="ECO:0000259" key="4">
    <source>
        <dbReference type="SMART" id="SM01264"/>
    </source>
</evidence>
<comment type="caution">
    <text evidence="5">The sequence shown here is derived from an EMBL/GenBank/DDBJ whole genome shotgun (WGS) entry which is preliminary data.</text>
</comment>
<dbReference type="Gene3D" id="3.30.830.10">
    <property type="entry name" value="Metalloenzyme, LuxS/M16 peptidase-like"/>
    <property type="match status" value="4"/>
</dbReference>
<dbReference type="PANTHER" id="PTHR43016:SF13">
    <property type="entry name" value="PRESEQUENCE PROTEASE, MITOCHONDRIAL"/>
    <property type="match status" value="1"/>
</dbReference>
<dbReference type="InterPro" id="IPR055130">
    <property type="entry name" value="PreP_C"/>
</dbReference>
<dbReference type="Pfam" id="PF08367">
    <property type="entry name" value="M16C_assoc"/>
    <property type="match status" value="1"/>
</dbReference>
<feature type="domain" description="Peptidase M16C associated" evidence="4">
    <location>
        <begin position="467"/>
        <end position="713"/>
    </location>
</feature>
<dbReference type="OrthoDB" id="9762027at2"/>
<evidence type="ECO:0000256" key="2">
    <source>
        <dbReference type="ARBA" id="ARBA00007261"/>
    </source>
</evidence>
<dbReference type="GO" id="GO:0006508">
    <property type="term" value="P:proteolysis"/>
    <property type="evidence" value="ECO:0007669"/>
    <property type="project" value="InterPro"/>
</dbReference>
<dbReference type="EMBL" id="QKRA01000012">
    <property type="protein sequence ID" value="RDL42895.1"/>
    <property type="molecule type" value="Genomic_DNA"/>
</dbReference>
<dbReference type="SMART" id="SM01264">
    <property type="entry name" value="M16C_associated"/>
    <property type="match status" value="1"/>
</dbReference>
<keyword evidence="6" id="KW-1185">Reference proteome</keyword>